<accession>A0ABU2MYQ1</accession>
<dbReference type="PANTHER" id="PTHR43800">
    <property type="entry name" value="PEPTIDYL-LYSINE N-ACETYLTRANSFERASE YJAB"/>
    <property type="match status" value="1"/>
</dbReference>
<dbReference type="PROSITE" id="PS51186">
    <property type="entry name" value="GNAT"/>
    <property type="match status" value="1"/>
</dbReference>
<evidence type="ECO:0000313" key="5">
    <source>
        <dbReference type="Proteomes" id="UP001183246"/>
    </source>
</evidence>
<protein>
    <submittedName>
        <fullName evidence="4">GNAT family N-acetyltransferase</fullName>
        <ecNumber evidence="4">2.3.1.-</ecNumber>
    </submittedName>
</protein>
<dbReference type="InterPro" id="IPR000182">
    <property type="entry name" value="GNAT_dom"/>
</dbReference>
<dbReference type="SUPFAM" id="SSF55729">
    <property type="entry name" value="Acyl-CoA N-acyltransferases (Nat)"/>
    <property type="match status" value="1"/>
</dbReference>
<evidence type="ECO:0000259" key="3">
    <source>
        <dbReference type="PROSITE" id="PS51186"/>
    </source>
</evidence>
<organism evidence="4 5">
    <name type="scientific">Streptomyces litchfieldiae</name>
    <dbReference type="NCBI Taxonomy" id="3075543"/>
    <lineage>
        <taxon>Bacteria</taxon>
        <taxon>Bacillati</taxon>
        <taxon>Actinomycetota</taxon>
        <taxon>Actinomycetes</taxon>
        <taxon>Kitasatosporales</taxon>
        <taxon>Streptomycetaceae</taxon>
        <taxon>Streptomyces</taxon>
    </lineage>
</organism>
<feature type="domain" description="N-acetyltransferase" evidence="3">
    <location>
        <begin position="8"/>
        <end position="157"/>
    </location>
</feature>
<dbReference type="CDD" id="cd04301">
    <property type="entry name" value="NAT_SF"/>
    <property type="match status" value="1"/>
</dbReference>
<evidence type="ECO:0000256" key="1">
    <source>
        <dbReference type="ARBA" id="ARBA00022679"/>
    </source>
</evidence>
<proteinExistence type="predicted"/>
<comment type="caution">
    <text evidence="4">The sequence shown here is derived from an EMBL/GenBank/DDBJ whole genome shotgun (WGS) entry which is preliminary data.</text>
</comment>
<name>A0ABU2MYQ1_9ACTN</name>
<evidence type="ECO:0000313" key="4">
    <source>
        <dbReference type="EMBL" id="MDT0346660.1"/>
    </source>
</evidence>
<keyword evidence="1 4" id="KW-0808">Transferase</keyword>
<dbReference type="RefSeq" id="WP_311707785.1">
    <property type="nucleotide sequence ID" value="NZ_JAVREL010000023.1"/>
</dbReference>
<keyword evidence="2 4" id="KW-0012">Acyltransferase</keyword>
<dbReference type="PANTHER" id="PTHR43800:SF1">
    <property type="entry name" value="PEPTIDYL-LYSINE N-ACETYLTRANSFERASE YJAB"/>
    <property type="match status" value="1"/>
</dbReference>
<dbReference type="Gene3D" id="3.40.630.30">
    <property type="match status" value="1"/>
</dbReference>
<sequence>MSSESPDARLRRATADDARPAADVWLRSYGAALPTVRRAHTDDEVRAYFRDVLVPHHETWVAVTPSGAVVGVMVLDGAELAQLYLDPDRRGRGLGDRFLALAKELRPDGLDLVTFQVNAPARRFYTRHGFVEAGRTDGSGNEEREPDVHFRWRPAGPAAEINWPAQERNVGGGR</sequence>
<dbReference type="Pfam" id="PF13508">
    <property type="entry name" value="Acetyltransf_7"/>
    <property type="match status" value="1"/>
</dbReference>
<evidence type="ECO:0000256" key="2">
    <source>
        <dbReference type="ARBA" id="ARBA00023315"/>
    </source>
</evidence>
<dbReference type="Proteomes" id="UP001183246">
    <property type="component" value="Unassembled WGS sequence"/>
</dbReference>
<dbReference type="GO" id="GO:0016746">
    <property type="term" value="F:acyltransferase activity"/>
    <property type="evidence" value="ECO:0007669"/>
    <property type="project" value="UniProtKB-KW"/>
</dbReference>
<reference evidence="5" key="1">
    <citation type="submission" date="2023-07" db="EMBL/GenBank/DDBJ databases">
        <title>30 novel species of actinomycetes from the DSMZ collection.</title>
        <authorList>
            <person name="Nouioui I."/>
        </authorList>
    </citation>
    <scope>NUCLEOTIDE SEQUENCE [LARGE SCALE GENOMIC DNA]</scope>
    <source>
        <strain evidence="5">DSM 44938</strain>
    </source>
</reference>
<dbReference type="EMBL" id="JAVREL010000023">
    <property type="protein sequence ID" value="MDT0346660.1"/>
    <property type="molecule type" value="Genomic_DNA"/>
</dbReference>
<dbReference type="InterPro" id="IPR016181">
    <property type="entry name" value="Acyl_CoA_acyltransferase"/>
</dbReference>
<keyword evidence="5" id="KW-1185">Reference proteome</keyword>
<dbReference type="EC" id="2.3.1.-" evidence="4"/>
<gene>
    <name evidence="4" type="ORF">RM590_29365</name>
</gene>